<feature type="region of interest" description="Disordered" evidence="1">
    <location>
        <begin position="162"/>
        <end position="189"/>
    </location>
</feature>
<dbReference type="Gene3D" id="3.10.20.90">
    <property type="entry name" value="Phosphatidylinositol 3-kinase Catalytic Subunit, Chain A, domain 1"/>
    <property type="match status" value="3"/>
</dbReference>
<dbReference type="Pfam" id="PF00240">
    <property type="entry name" value="ubiquitin"/>
    <property type="match status" value="3"/>
</dbReference>
<feature type="domain" description="Ubiquitin-like" evidence="2">
    <location>
        <begin position="1"/>
        <end position="71"/>
    </location>
</feature>
<gene>
    <name evidence="3" type="ORF">MIMGU_mgv1a017792mg</name>
</gene>
<organism evidence="3 4">
    <name type="scientific">Erythranthe guttata</name>
    <name type="common">Yellow monkey flower</name>
    <name type="synonym">Mimulus guttatus</name>
    <dbReference type="NCBI Taxonomy" id="4155"/>
    <lineage>
        <taxon>Eukaryota</taxon>
        <taxon>Viridiplantae</taxon>
        <taxon>Streptophyta</taxon>
        <taxon>Embryophyta</taxon>
        <taxon>Tracheophyta</taxon>
        <taxon>Spermatophyta</taxon>
        <taxon>Magnoliopsida</taxon>
        <taxon>eudicotyledons</taxon>
        <taxon>Gunneridae</taxon>
        <taxon>Pentapetalae</taxon>
        <taxon>asterids</taxon>
        <taxon>lamiids</taxon>
        <taxon>Lamiales</taxon>
        <taxon>Phrymaceae</taxon>
        <taxon>Erythranthe</taxon>
    </lineage>
</organism>
<dbReference type="InterPro" id="IPR029071">
    <property type="entry name" value="Ubiquitin-like_domsf"/>
</dbReference>
<name>A0A022R3K4_ERYGU</name>
<dbReference type="GO" id="GO:0005654">
    <property type="term" value="C:nucleoplasm"/>
    <property type="evidence" value="ECO:0000318"/>
    <property type="project" value="GO_Central"/>
</dbReference>
<dbReference type="PhylomeDB" id="A0A022R3K4"/>
<proteinExistence type="predicted"/>
<dbReference type="CDD" id="cd17039">
    <property type="entry name" value="Ubl_ubiquitin_like"/>
    <property type="match status" value="3"/>
</dbReference>
<evidence type="ECO:0000259" key="2">
    <source>
        <dbReference type="PROSITE" id="PS50053"/>
    </source>
</evidence>
<accession>A0A022R3K4</accession>
<feature type="domain" description="Ubiquitin-like" evidence="2">
    <location>
        <begin position="194"/>
        <end position="271"/>
    </location>
</feature>
<dbReference type="GO" id="GO:0043130">
    <property type="term" value="F:ubiquitin binding"/>
    <property type="evidence" value="ECO:0000318"/>
    <property type="project" value="GO_Central"/>
</dbReference>
<evidence type="ECO:0000313" key="3">
    <source>
        <dbReference type="EMBL" id="EYU34529.1"/>
    </source>
</evidence>
<dbReference type="FunFam" id="3.10.20.90:FF:000341">
    <property type="entry name" value="Ubiquitin-like superfamily protein"/>
    <property type="match status" value="1"/>
</dbReference>
<dbReference type="OrthoDB" id="419317at2759"/>
<dbReference type="GO" id="GO:0043161">
    <property type="term" value="P:proteasome-mediated ubiquitin-dependent protein catabolic process"/>
    <property type="evidence" value="ECO:0000318"/>
    <property type="project" value="GO_Central"/>
</dbReference>
<feature type="domain" description="Ubiquitin-like" evidence="2">
    <location>
        <begin position="93"/>
        <end position="167"/>
    </location>
</feature>
<dbReference type="PANTHER" id="PTHR10621">
    <property type="entry name" value="UV EXCISION REPAIR PROTEIN RAD23"/>
    <property type="match status" value="1"/>
</dbReference>
<evidence type="ECO:0000256" key="1">
    <source>
        <dbReference type="SAM" id="MobiDB-lite"/>
    </source>
</evidence>
<dbReference type="InterPro" id="IPR019954">
    <property type="entry name" value="Ubiquitin_CS"/>
</dbReference>
<protein>
    <recommendedName>
        <fullName evidence="2">Ubiquitin-like domain-containing protein</fullName>
    </recommendedName>
</protein>
<dbReference type="KEGG" id="egt:105961148"/>
<dbReference type="GO" id="GO:0070628">
    <property type="term" value="F:proteasome binding"/>
    <property type="evidence" value="ECO:0000318"/>
    <property type="project" value="GO_Central"/>
</dbReference>
<dbReference type="PANTHER" id="PTHR10621:SF38">
    <property type="entry name" value="UBIQUITIN DOMAIN-CONTAINING PROTEIN 7SL RNA1-RELATED"/>
    <property type="match status" value="1"/>
</dbReference>
<dbReference type="SMART" id="SM00213">
    <property type="entry name" value="UBQ"/>
    <property type="match status" value="3"/>
</dbReference>
<dbReference type="InterPro" id="IPR000626">
    <property type="entry name" value="Ubiquitin-like_dom"/>
</dbReference>
<dbReference type="eggNOG" id="KOG0001">
    <property type="taxonomic scope" value="Eukaryota"/>
</dbReference>
<dbReference type="PROSITE" id="PS50053">
    <property type="entry name" value="UBIQUITIN_2"/>
    <property type="match status" value="3"/>
</dbReference>
<evidence type="ECO:0000313" key="4">
    <source>
        <dbReference type="Proteomes" id="UP000030748"/>
    </source>
</evidence>
<dbReference type="AlphaFoldDB" id="A0A022R3K4"/>
<dbReference type="STRING" id="4155.A0A022R3K4"/>
<dbReference type="EMBL" id="KI630679">
    <property type="protein sequence ID" value="EYU34529.1"/>
    <property type="molecule type" value="Genomic_DNA"/>
</dbReference>
<reference evidence="3 4" key="1">
    <citation type="journal article" date="2013" name="Proc. Natl. Acad. Sci. U.S.A.">
        <title>Fine-scale variation in meiotic recombination in Mimulus inferred from population shotgun sequencing.</title>
        <authorList>
            <person name="Hellsten U."/>
            <person name="Wright K.M."/>
            <person name="Jenkins J."/>
            <person name="Shu S."/>
            <person name="Yuan Y."/>
            <person name="Wessler S.R."/>
            <person name="Schmutz J."/>
            <person name="Willis J.H."/>
            <person name="Rokhsar D.S."/>
        </authorList>
    </citation>
    <scope>NUCLEOTIDE SEQUENCE [LARGE SCALE GENOMIC DNA]</scope>
    <source>
        <strain evidence="4">cv. DUN x IM62</strain>
    </source>
</reference>
<dbReference type="GO" id="GO:0005829">
    <property type="term" value="C:cytosol"/>
    <property type="evidence" value="ECO:0000318"/>
    <property type="project" value="GO_Central"/>
</dbReference>
<dbReference type="SUPFAM" id="SSF54236">
    <property type="entry name" value="Ubiquitin-like"/>
    <property type="match status" value="3"/>
</dbReference>
<keyword evidence="4" id="KW-1185">Reference proteome</keyword>
<dbReference type="Proteomes" id="UP000030748">
    <property type="component" value="Unassembled WGS sequence"/>
</dbReference>
<dbReference type="PROSITE" id="PS00299">
    <property type="entry name" value="UBIQUITIN_1"/>
    <property type="match status" value="1"/>
</dbReference>
<dbReference type="GO" id="GO:0031593">
    <property type="term" value="F:polyubiquitin modification-dependent protein binding"/>
    <property type="evidence" value="ECO:0000318"/>
    <property type="project" value="GO_Central"/>
</dbReference>
<dbReference type="OMA" id="MVLTKCG"/>
<sequence>MDVFFQPSLGNPFDIEVGYFDTVLEIKEKIHKQKGIPISTQTLVFNGAILQDNLNVHDSDILDRSRIHLLLPSDAIAAAVDSPPTSSSSKKKIQLLLKMPPPKSAITVEMDLDETIQRLKEKIHECMEGVPIARLAVVHANGIELHDHKTVRECELSDKSELNVGIRSSPRRTSSRSSSGNTSGGIGGGGPGKLRICVLNKGGNEKIPVEVNGSNSVGELRMKLQKMKLDLPQEGYFFIYKQNVMDDDRSFRWHRVVQGDVIEIFGGSVTGGS</sequence>